<dbReference type="PANTHER" id="PTHR12929:SF10">
    <property type="entry name" value="RIBOFLAVIN TRANSPORTER"/>
    <property type="match status" value="1"/>
</dbReference>
<dbReference type="PANTHER" id="PTHR12929">
    <property type="entry name" value="SOLUTE CARRIER FAMILY 52"/>
    <property type="match status" value="1"/>
</dbReference>
<evidence type="ECO:0000256" key="7">
    <source>
        <dbReference type="ARBA" id="ARBA00022989"/>
    </source>
</evidence>
<evidence type="ECO:0000313" key="10">
    <source>
        <dbReference type="EMBL" id="ETE57421.1"/>
    </source>
</evidence>
<comment type="caution">
    <text evidence="10">The sequence shown here is derived from an EMBL/GenBank/DDBJ whole genome shotgun (WGS) entry which is preliminary data.</text>
</comment>
<keyword evidence="4 9" id="KW-0813">Transport</keyword>
<protein>
    <recommendedName>
        <fullName evidence="9">Riboflavin transporter</fullName>
    </recommendedName>
</protein>
<feature type="transmembrane region" description="Helical" evidence="9">
    <location>
        <begin position="21"/>
        <end position="38"/>
    </location>
</feature>
<evidence type="ECO:0000256" key="4">
    <source>
        <dbReference type="ARBA" id="ARBA00022448"/>
    </source>
</evidence>
<comment type="function">
    <text evidence="9">Plasma membrane transporter mediating the uptake by cells of the water soluble vitamin B2/riboflavin that plays a key role in biochemical oxidation-reduction reactions of the carbohydrate, lipid, and amino acid metabolism.</text>
</comment>
<comment type="subcellular location">
    <subcellularLocation>
        <location evidence="2 9">Cell membrane</location>
        <topology evidence="2 9">Multi-pass membrane protein</topology>
    </subcellularLocation>
</comment>
<proteinExistence type="inferred from homology"/>
<evidence type="ECO:0000256" key="1">
    <source>
        <dbReference type="ARBA" id="ARBA00000215"/>
    </source>
</evidence>
<dbReference type="GO" id="GO:0005886">
    <property type="term" value="C:plasma membrane"/>
    <property type="evidence" value="ECO:0007669"/>
    <property type="project" value="UniProtKB-SubCell"/>
</dbReference>
<evidence type="ECO:0000256" key="6">
    <source>
        <dbReference type="ARBA" id="ARBA00022692"/>
    </source>
</evidence>
<dbReference type="GO" id="GO:0032217">
    <property type="term" value="F:riboflavin transmembrane transporter activity"/>
    <property type="evidence" value="ECO:0007669"/>
    <property type="project" value="UniProtKB-UniRule"/>
</dbReference>
<evidence type="ECO:0000256" key="2">
    <source>
        <dbReference type="ARBA" id="ARBA00004651"/>
    </source>
</evidence>
<comment type="catalytic activity">
    <reaction evidence="1 9">
        <text>riboflavin(in) = riboflavin(out)</text>
        <dbReference type="Rhea" id="RHEA:35015"/>
        <dbReference type="ChEBI" id="CHEBI:57986"/>
    </reaction>
</comment>
<evidence type="ECO:0000256" key="8">
    <source>
        <dbReference type="ARBA" id="ARBA00023136"/>
    </source>
</evidence>
<dbReference type="Proteomes" id="UP000018936">
    <property type="component" value="Unassembled WGS sequence"/>
</dbReference>
<sequence>MGPRVPLWGGTGSDTRETPKVLCWVLFIGLFSYVKLMIGKILRDEGRSALIWCGAVVQLGSMMGALVIFPLVSVYGFFHSGDPCNSSCPG</sequence>
<keyword evidence="6 9" id="KW-0812">Transmembrane</keyword>
<dbReference type="OrthoDB" id="9995836at2759"/>
<name>V8N691_OPHHA</name>
<dbReference type="AlphaFoldDB" id="V8N691"/>
<keyword evidence="8 9" id="KW-0472">Membrane</keyword>
<comment type="similarity">
    <text evidence="3 9">Belongs to the riboflavin transporter family.</text>
</comment>
<reference evidence="10 11" key="1">
    <citation type="journal article" date="2013" name="Proc. Natl. Acad. Sci. U.S.A.">
        <title>The king cobra genome reveals dynamic gene evolution and adaptation in the snake venom system.</title>
        <authorList>
            <person name="Vonk F.J."/>
            <person name="Casewell N.R."/>
            <person name="Henkel C.V."/>
            <person name="Heimberg A.M."/>
            <person name="Jansen H.J."/>
            <person name="McCleary R.J."/>
            <person name="Kerkkamp H.M."/>
            <person name="Vos R.A."/>
            <person name="Guerreiro I."/>
            <person name="Calvete J.J."/>
            <person name="Wuster W."/>
            <person name="Woods A.E."/>
            <person name="Logan J.M."/>
            <person name="Harrison R.A."/>
            <person name="Castoe T.A."/>
            <person name="de Koning A.P."/>
            <person name="Pollock D.D."/>
            <person name="Yandell M."/>
            <person name="Calderon D."/>
            <person name="Renjifo C."/>
            <person name="Currier R.B."/>
            <person name="Salgado D."/>
            <person name="Pla D."/>
            <person name="Sanz L."/>
            <person name="Hyder A.S."/>
            <person name="Ribeiro J.M."/>
            <person name="Arntzen J.W."/>
            <person name="van den Thillart G.E."/>
            <person name="Boetzer M."/>
            <person name="Pirovano W."/>
            <person name="Dirks R.P."/>
            <person name="Spaink H.P."/>
            <person name="Duboule D."/>
            <person name="McGlinn E."/>
            <person name="Kini R.M."/>
            <person name="Richardson M.K."/>
        </authorList>
    </citation>
    <scope>NUCLEOTIDE SEQUENCE</scope>
    <source>
        <tissue evidence="10">Blood</tissue>
    </source>
</reference>
<gene>
    <name evidence="10" type="primary">rft2</name>
    <name evidence="10" type="ORF">L345_16862</name>
</gene>
<keyword evidence="11" id="KW-1185">Reference proteome</keyword>
<evidence type="ECO:0000256" key="3">
    <source>
        <dbReference type="ARBA" id="ARBA00006366"/>
    </source>
</evidence>
<evidence type="ECO:0000313" key="11">
    <source>
        <dbReference type="Proteomes" id="UP000018936"/>
    </source>
</evidence>
<comment type="caution">
    <text evidence="9">Lacks conserved residue(s) required for the propagation of feature annotation.</text>
</comment>
<organism evidence="10 11">
    <name type="scientific">Ophiophagus hannah</name>
    <name type="common">King cobra</name>
    <name type="synonym">Naja hannah</name>
    <dbReference type="NCBI Taxonomy" id="8665"/>
    <lineage>
        <taxon>Eukaryota</taxon>
        <taxon>Metazoa</taxon>
        <taxon>Chordata</taxon>
        <taxon>Craniata</taxon>
        <taxon>Vertebrata</taxon>
        <taxon>Euteleostomi</taxon>
        <taxon>Lepidosauria</taxon>
        <taxon>Squamata</taxon>
        <taxon>Bifurcata</taxon>
        <taxon>Unidentata</taxon>
        <taxon>Episquamata</taxon>
        <taxon>Toxicofera</taxon>
        <taxon>Serpentes</taxon>
        <taxon>Colubroidea</taxon>
        <taxon>Elapidae</taxon>
        <taxon>Elapinae</taxon>
        <taxon>Ophiophagus</taxon>
    </lineage>
</organism>
<keyword evidence="7 9" id="KW-1133">Transmembrane helix</keyword>
<feature type="non-terminal residue" evidence="10">
    <location>
        <position position="1"/>
    </location>
</feature>
<evidence type="ECO:0000256" key="5">
    <source>
        <dbReference type="ARBA" id="ARBA00022475"/>
    </source>
</evidence>
<dbReference type="Pfam" id="PF06237">
    <property type="entry name" value="SLC52_ribofla_tr"/>
    <property type="match status" value="1"/>
</dbReference>
<evidence type="ECO:0000256" key="9">
    <source>
        <dbReference type="RuleBase" id="RU368035"/>
    </source>
</evidence>
<accession>V8N691</accession>
<keyword evidence="5 9" id="KW-1003">Cell membrane</keyword>
<feature type="transmembrane region" description="Helical" evidence="9">
    <location>
        <begin position="50"/>
        <end position="78"/>
    </location>
</feature>
<dbReference type="InterPro" id="IPR009357">
    <property type="entry name" value="Riboflavin_transptr"/>
</dbReference>
<dbReference type="EMBL" id="AZIM01008504">
    <property type="protein sequence ID" value="ETE57421.1"/>
    <property type="molecule type" value="Genomic_DNA"/>
</dbReference>